<keyword evidence="1" id="KW-0472">Membrane</keyword>
<dbReference type="EMBL" id="JAFLEQ010000005">
    <property type="protein sequence ID" value="MBN9643631.1"/>
    <property type="molecule type" value="Genomic_DNA"/>
</dbReference>
<dbReference type="AlphaFoldDB" id="A0A939DZD6"/>
<keyword evidence="3" id="KW-1185">Reference proteome</keyword>
<gene>
    <name evidence="2" type="ORF">JZY06_03160</name>
</gene>
<organism evidence="2 3">
    <name type="scientific">Corynebacterium mendelii</name>
    <dbReference type="NCBI Taxonomy" id="2765362"/>
    <lineage>
        <taxon>Bacteria</taxon>
        <taxon>Bacillati</taxon>
        <taxon>Actinomycetota</taxon>
        <taxon>Actinomycetes</taxon>
        <taxon>Mycobacteriales</taxon>
        <taxon>Corynebacteriaceae</taxon>
        <taxon>Corynebacterium</taxon>
    </lineage>
</organism>
<keyword evidence="1" id="KW-1133">Transmembrane helix</keyword>
<keyword evidence="1" id="KW-0812">Transmembrane</keyword>
<feature type="transmembrane region" description="Helical" evidence="1">
    <location>
        <begin position="21"/>
        <end position="42"/>
    </location>
</feature>
<dbReference type="Proteomes" id="UP000664332">
    <property type="component" value="Unassembled WGS sequence"/>
</dbReference>
<protein>
    <submittedName>
        <fullName evidence="2">Uncharacterized protein</fullName>
    </submittedName>
</protein>
<dbReference type="RefSeq" id="WP_207118373.1">
    <property type="nucleotide sequence ID" value="NZ_JAFLEQ010000005.1"/>
</dbReference>
<sequence>MSLQRRPVNPVEKRKRDVRRYSQQAVVGVGSGIVGGVVLGLVAGSWGWFFFGLLCALAIGGVNAWRINKIIRHRDDWS</sequence>
<reference evidence="2" key="1">
    <citation type="submission" date="2021-03" db="EMBL/GenBank/DDBJ databases">
        <authorList>
            <person name="Sun Q."/>
        </authorList>
    </citation>
    <scope>NUCLEOTIDE SEQUENCE</scope>
    <source>
        <strain evidence="2">CCM 8862</strain>
    </source>
</reference>
<evidence type="ECO:0000313" key="2">
    <source>
        <dbReference type="EMBL" id="MBN9643631.1"/>
    </source>
</evidence>
<name>A0A939DZD6_9CORY</name>
<feature type="transmembrane region" description="Helical" evidence="1">
    <location>
        <begin position="48"/>
        <end position="65"/>
    </location>
</feature>
<proteinExistence type="predicted"/>
<evidence type="ECO:0000256" key="1">
    <source>
        <dbReference type="SAM" id="Phobius"/>
    </source>
</evidence>
<comment type="caution">
    <text evidence="2">The sequence shown here is derived from an EMBL/GenBank/DDBJ whole genome shotgun (WGS) entry which is preliminary data.</text>
</comment>
<accession>A0A939DZD6</accession>
<evidence type="ECO:0000313" key="3">
    <source>
        <dbReference type="Proteomes" id="UP000664332"/>
    </source>
</evidence>